<evidence type="ECO:0000313" key="1">
    <source>
        <dbReference type="EMBL" id="AZP11602.1"/>
    </source>
</evidence>
<protein>
    <submittedName>
        <fullName evidence="1">DUF2917 domain-containing protein</fullName>
    </submittedName>
</protein>
<dbReference type="AlphaFoldDB" id="A0A3Q9BPK0"/>
<accession>A0A3Q9BPK0</accession>
<dbReference type="EMBL" id="CP034464">
    <property type="protein sequence ID" value="AZP11602.1"/>
    <property type="molecule type" value="Genomic_DNA"/>
</dbReference>
<dbReference type="Proteomes" id="UP000275663">
    <property type="component" value="Chromosome"/>
</dbReference>
<reference evidence="1 2" key="1">
    <citation type="journal article" date="2011" name="Int. J. Syst. Evol. Microbiol.">
        <title>Description of Undibacterium oligocarboniphilum sp. nov., isolated from purified water, and Undibacterium pigrum strain CCUG 49012 as the type strain of Undibacterium parvum sp. nov., and emended descriptions of the genus Undibacterium and the species Undibacterium pigrum.</title>
        <authorList>
            <person name="Eder W."/>
            <person name="Wanner G."/>
            <person name="Ludwig W."/>
            <person name="Busse H.J."/>
            <person name="Ziemke-Kageler F."/>
            <person name="Lang E."/>
        </authorList>
    </citation>
    <scope>NUCLEOTIDE SEQUENCE [LARGE SCALE GENOMIC DNA]</scope>
    <source>
        <strain evidence="1 2">DSM 23061</strain>
    </source>
</reference>
<organism evidence="1 2">
    <name type="scientific">Undibacterium parvum</name>
    <dbReference type="NCBI Taxonomy" id="401471"/>
    <lineage>
        <taxon>Bacteria</taxon>
        <taxon>Pseudomonadati</taxon>
        <taxon>Pseudomonadota</taxon>
        <taxon>Betaproteobacteria</taxon>
        <taxon>Burkholderiales</taxon>
        <taxon>Oxalobacteraceae</taxon>
        <taxon>Undibacterium</taxon>
    </lineage>
</organism>
<dbReference type="Pfam" id="PF11142">
    <property type="entry name" value="DUF2917"/>
    <property type="match status" value="1"/>
</dbReference>
<dbReference type="KEGG" id="upv:EJN92_06055"/>
<dbReference type="InterPro" id="IPR021317">
    <property type="entry name" value="DUF2917"/>
</dbReference>
<proteinExistence type="predicted"/>
<keyword evidence="2" id="KW-1185">Reference proteome</keyword>
<sequence>MNSSSRQTTHLMGVTRSNKMLIEFTKDVHQLAPGALISFQLKHAQLLQIAGGRVWLTIEGDARDHWLQAGASLILPAARLIVIEAERAGSSLHLQKPQNSAFAADKFALTEETIA</sequence>
<name>A0A3Q9BPK0_9BURK</name>
<evidence type="ECO:0000313" key="2">
    <source>
        <dbReference type="Proteomes" id="UP000275663"/>
    </source>
</evidence>
<gene>
    <name evidence="1" type="ORF">EJN92_06055</name>
</gene>